<evidence type="ECO:0008006" key="3">
    <source>
        <dbReference type="Google" id="ProtNLM"/>
    </source>
</evidence>
<evidence type="ECO:0000313" key="1">
    <source>
        <dbReference type="EMBL" id="WDE11148.1"/>
    </source>
</evidence>
<evidence type="ECO:0000313" key="2">
    <source>
        <dbReference type="Proteomes" id="UP001215231"/>
    </source>
</evidence>
<organism evidence="1 2">
    <name type="scientific">Thalassomonas haliotis</name>
    <dbReference type="NCBI Taxonomy" id="485448"/>
    <lineage>
        <taxon>Bacteria</taxon>
        <taxon>Pseudomonadati</taxon>
        <taxon>Pseudomonadota</taxon>
        <taxon>Gammaproteobacteria</taxon>
        <taxon>Alteromonadales</taxon>
        <taxon>Colwelliaceae</taxon>
        <taxon>Thalassomonas</taxon>
    </lineage>
</organism>
<sequence length="559" mass="61283">MATNISASVQSLLTKLKAGAEAQMTAEELLLLSKAVQALSDNKDFEQSLIAIAEQHLDTAEQSMVDAVAQAVANMTTAKDGVNNAASALADAKTTFDSKTDELSLVNELRNMIAGLRRREDGAIGNTYNLTVLDGETEIIDEGLGHCPSQSVIFSDNGQVNICSSAHNETTGGSAAVQYTHNWYELAAGSDFHRGTFTRKNYMGCSSNSPRTSHTHRYGYKPVAGEYPLARSGDADNIQFSQVCADHSTASQTHANWRGVGLYYDANYGVAEGHYNDALVTDKYGRKATQTSDRTVNFPITAFYDNSKNCLAVIESLKVWYLYSDGWVDPNIPAFANLSFAQVWVDAQEDMFLVALRGPGATNPAHPLRYNAHYDKTELNGQTGQYAEATIGLLGSTTSGDADPNHYYNRSGLNFITSECGTDERVNTSSGWTGSQTFLWETATKTLVPVFNELVAEIVGDTHLGSNTSLGHAEWAKVKLNAKAIRMDTQKILGECVHIVQTKGNGSYRGVYHIDIPHYNPYADAWLFSHTQYRGSAYYYKFARLSRASRYHGIRGEYK</sequence>
<accession>A0ABY7VBX1</accession>
<dbReference type="EMBL" id="CP059693">
    <property type="protein sequence ID" value="WDE11148.1"/>
    <property type="molecule type" value="Genomic_DNA"/>
</dbReference>
<dbReference type="Proteomes" id="UP001215231">
    <property type="component" value="Chromosome"/>
</dbReference>
<gene>
    <name evidence="1" type="ORF">H3N35_23395</name>
</gene>
<name>A0ABY7VBX1_9GAMM</name>
<protein>
    <recommendedName>
        <fullName evidence="3">Tail fiber protein</fullName>
    </recommendedName>
</protein>
<reference evidence="1 2" key="1">
    <citation type="journal article" date="2022" name="Mar. Drugs">
        <title>Bioassay-Guided Fractionation Leads to the Detection of Cholic Acid Generated by the Rare Thalassomonas sp.</title>
        <authorList>
            <person name="Pheiffer F."/>
            <person name="Schneider Y.K."/>
            <person name="Hansen E.H."/>
            <person name="Andersen J.H."/>
            <person name="Isaksson J."/>
            <person name="Busche T."/>
            <person name="R C."/>
            <person name="Kalinowski J."/>
            <person name="Zyl L.V."/>
            <person name="Trindade M."/>
        </authorList>
    </citation>
    <scope>NUCLEOTIDE SEQUENCE [LARGE SCALE GENOMIC DNA]</scope>
    <source>
        <strain evidence="1 2">A5K-61T</strain>
    </source>
</reference>
<proteinExistence type="predicted"/>
<dbReference type="RefSeq" id="WP_274051283.1">
    <property type="nucleotide sequence ID" value="NZ_CP059693.1"/>
</dbReference>
<keyword evidence="2" id="KW-1185">Reference proteome</keyword>